<comment type="caution">
    <text evidence="2">The sequence shown here is derived from an EMBL/GenBank/DDBJ whole genome shotgun (WGS) entry which is preliminary data.</text>
</comment>
<evidence type="ECO:0000256" key="1">
    <source>
        <dbReference type="SAM" id="MobiDB-lite"/>
    </source>
</evidence>
<feature type="compositionally biased region" description="Basic and acidic residues" evidence="1">
    <location>
        <begin position="93"/>
        <end position="115"/>
    </location>
</feature>
<feature type="region of interest" description="Disordered" evidence="1">
    <location>
        <begin position="80"/>
        <end position="115"/>
    </location>
</feature>
<proteinExistence type="predicted"/>
<dbReference type="AlphaFoldDB" id="A0A7J0EMW0"/>
<evidence type="ECO:0000313" key="2">
    <source>
        <dbReference type="EMBL" id="GFY87835.1"/>
    </source>
</evidence>
<accession>A0A7J0EMW0</accession>
<name>A0A7J0EMW0_9ERIC</name>
<organism evidence="2 3">
    <name type="scientific">Actinidia rufa</name>
    <dbReference type="NCBI Taxonomy" id="165716"/>
    <lineage>
        <taxon>Eukaryota</taxon>
        <taxon>Viridiplantae</taxon>
        <taxon>Streptophyta</taxon>
        <taxon>Embryophyta</taxon>
        <taxon>Tracheophyta</taxon>
        <taxon>Spermatophyta</taxon>
        <taxon>Magnoliopsida</taxon>
        <taxon>eudicotyledons</taxon>
        <taxon>Gunneridae</taxon>
        <taxon>Pentapetalae</taxon>
        <taxon>asterids</taxon>
        <taxon>Ericales</taxon>
        <taxon>Actinidiaceae</taxon>
        <taxon>Actinidia</taxon>
    </lineage>
</organism>
<sequence>MGNCSSSQSDYPNANRSRTTITTSTPDFIELKIGPRRTPVRYGPIHAVTAVILRTESSRLWEESPDKAAEYLAAMDELLKLTEDPSDEDEDRDSAGDVEARGRVPSHLESEHCAA</sequence>
<dbReference type="Proteomes" id="UP000585474">
    <property type="component" value="Unassembled WGS sequence"/>
</dbReference>
<dbReference type="EMBL" id="BJWL01000005">
    <property type="protein sequence ID" value="GFY87835.1"/>
    <property type="molecule type" value="Genomic_DNA"/>
</dbReference>
<evidence type="ECO:0000313" key="3">
    <source>
        <dbReference type="Proteomes" id="UP000585474"/>
    </source>
</evidence>
<gene>
    <name evidence="2" type="ORF">Acr_05g0014740</name>
</gene>
<keyword evidence="3" id="KW-1185">Reference proteome</keyword>
<feature type="region of interest" description="Disordered" evidence="1">
    <location>
        <begin position="1"/>
        <end position="25"/>
    </location>
</feature>
<reference evidence="2 3" key="1">
    <citation type="submission" date="2019-07" db="EMBL/GenBank/DDBJ databases">
        <title>De Novo Assembly of kiwifruit Actinidia rufa.</title>
        <authorList>
            <person name="Sugita-Konishi S."/>
            <person name="Sato K."/>
            <person name="Mori E."/>
            <person name="Abe Y."/>
            <person name="Kisaki G."/>
            <person name="Hamano K."/>
            <person name="Suezawa K."/>
            <person name="Otani M."/>
            <person name="Fukuda T."/>
            <person name="Manabe T."/>
            <person name="Gomi K."/>
            <person name="Tabuchi M."/>
            <person name="Akimitsu K."/>
            <person name="Kataoka I."/>
        </authorList>
    </citation>
    <scope>NUCLEOTIDE SEQUENCE [LARGE SCALE GENOMIC DNA]</scope>
    <source>
        <strain evidence="3">cv. Fuchu</strain>
    </source>
</reference>
<protein>
    <submittedName>
        <fullName evidence="2">Uncharacterized protein</fullName>
    </submittedName>
</protein>